<dbReference type="EMBL" id="HBFB01029413">
    <property type="protein sequence ID" value="CAD8692262.1"/>
    <property type="molecule type" value="Transcribed_RNA"/>
</dbReference>
<protein>
    <recommendedName>
        <fullName evidence="2">Riboflavin kinase</fullName>
    </recommendedName>
</protein>
<name>A0A7S0S042_9CHLO</name>
<accession>A0A7S0S042</accession>
<dbReference type="InterPro" id="IPR023214">
    <property type="entry name" value="HAD_sf"/>
</dbReference>
<dbReference type="NCBIfam" id="TIGR01509">
    <property type="entry name" value="HAD-SF-IA-v3"/>
    <property type="match status" value="1"/>
</dbReference>
<reference evidence="1" key="1">
    <citation type="submission" date="2021-01" db="EMBL/GenBank/DDBJ databases">
        <authorList>
            <person name="Corre E."/>
            <person name="Pelletier E."/>
            <person name="Niang G."/>
            <person name="Scheremetjew M."/>
            <person name="Finn R."/>
            <person name="Kale V."/>
            <person name="Holt S."/>
            <person name="Cochrane G."/>
            <person name="Meng A."/>
            <person name="Brown T."/>
            <person name="Cohen L."/>
        </authorList>
    </citation>
    <scope>NUCLEOTIDE SEQUENCE</scope>
    <source>
        <strain evidence="1">SAG 11-49</strain>
    </source>
</reference>
<dbReference type="SUPFAM" id="SSF56784">
    <property type="entry name" value="HAD-like"/>
    <property type="match status" value="1"/>
</dbReference>
<dbReference type="AlphaFoldDB" id="A0A7S0S042"/>
<organism evidence="1">
    <name type="scientific">Chlamydomonas leiostraca</name>
    <dbReference type="NCBI Taxonomy" id="1034604"/>
    <lineage>
        <taxon>Eukaryota</taxon>
        <taxon>Viridiplantae</taxon>
        <taxon>Chlorophyta</taxon>
        <taxon>core chlorophytes</taxon>
        <taxon>Chlorophyceae</taxon>
        <taxon>CS clade</taxon>
        <taxon>Chlamydomonadales</taxon>
        <taxon>Chlamydomonadaceae</taxon>
        <taxon>Chlamydomonas</taxon>
    </lineage>
</organism>
<evidence type="ECO:0008006" key="2">
    <source>
        <dbReference type="Google" id="ProtNLM"/>
    </source>
</evidence>
<gene>
    <name evidence="1" type="ORF">CLEI1391_LOCUS16445</name>
</gene>
<dbReference type="InterPro" id="IPR036412">
    <property type="entry name" value="HAD-like_sf"/>
</dbReference>
<dbReference type="InterPro" id="IPR006439">
    <property type="entry name" value="HAD-SF_hydro_IA"/>
</dbReference>
<dbReference type="Gene3D" id="3.40.50.1000">
    <property type="entry name" value="HAD superfamily/HAD-like"/>
    <property type="match status" value="1"/>
</dbReference>
<dbReference type="PANTHER" id="PTHR18901">
    <property type="entry name" value="2-DEOXYGLUCOSE-6-PHOSPHATE PHOSPHATASE 2"/>
    <property type="match status" value="1"/>
</dbReference>
<sequence>MAPLLDPDLVVSAVYVDKGKPAPDVYLEALRRTGCANPARALVIEDTVNGLMAAKAAGVFAVGVTNSLPREVLRPHADRVVSHLLELDLATLVPDHICCPK</sequence>
<dbReference type="Pfam" id="PF00702">
    <property type="entry name" value="Hydrolase"/>
    <property type="match status" value="1"/>
</dbReference>
<proteinExistence type="predicted"/>
<evidence type="ECO:0000313" key="1">
    <source>
        <dbReference type="EMBL" id="CAD8692262.1"/>
    </source>
</evidence>
<dbReference type="PANTHER" id="PTHR18901:SF38">
    <property type="entry name" value="PSEUDOURIDINE-5'-PHOSPHATASE"/>
    <property type="match status" value="1"/>
</dbReference>